<feature type="domain" description="TRAM" evidence="6">
    <location>
        <begin position="1"/>
        <end position="61"/>
    </location>
</feature>
<comment type="similarity">
    <text evidence="4">Belongs to the class I-like SAM-binding methyltransferase superfamily. RNA M5U methyltransferase family.</text>
</comment>
<dbReference type="Gene3D" id="3.40.50.150">
    <property type="entry name" value="Vaccinia Virus protein VP39"/>
    <property type="match status" value="1"/>
</dbReference>
<dbReference type="InterPro" id="IPR002792">
    <property type="entry name" value="TRAM_dom"/>
</dbReference>
<evidence type="ECO:0000259" key="6">
    <source>
        <dbReference type="PROSITE" id="PS50926"/>
    </source>
</evidence>
<evidence type="ECO:0000256" key="4">
    <source>
        <dbReference type="PROSITE-ProRule" id="PRU01024"/>
    </source>
</evidence>
<dbReference type="InterPro" id="IPR029063">
    <property type="entry name" value="SAM-dependent_MTases_sf"/>
</dbReference>
<dbReference type="PANTHER" id="PTHR11061">
    <property type="entry name" value="RNA M5U METHYLTRANSFERASE"/>
    <property type="match status" value="1"/>
</dbReference>
<sequence>MYENGKEPQIVYVERYVHGGYGIGKLPGGKLVLVEGGYPSELVKVSITEERNDMAFGKVVEILEPAKFRRTPRCKYFGTCGGCQLMDVEYETQLVLKREIVQDQLRRIAKLETEVNETIPSDLEFGYRNKMEFSFGFRDGRVLLGLKRRNSIEIVDVDECPISPTSFNKALAVVPEIVETTKVKIYNPVRRTGTLKHLVMRYSHSHNQTMAIFVTKTETFREARDIRALLLRKVPQINSIIHVMNSSDTVVLRGPYKTLYGSGVLEVEMDYEKFQIPPTAFFQNNHHVTNKMIEHVVKSLELEGKETILDLYAGVGTFTMRLAMLSKFVTAVENAHIAVKAGRANANINNLRNVKFEEADVEEFLKSYDGSTDVVVLDPPRTGAGKAVCKRILELKPKKIAYISCDPATLARDLAILKEHYKIKSVQPFDMFPQTYHVETVVVLERIM</sequence>
<dbReference type="CDD" id="cd02440">
    <property type="entry name" value="AdoMet_MTases"/>
    <property type="match status" value="1"/>
</dbReference>
<feature type="binding site" evidence="4">
    <location>
        <position position="312"/>
    </location>
    <ligand>
        <name>S-adenosyl-L-methionine</name>
        <dbReference type="ChEBI" id="CHEBI:59789"/>
    </ligand>
</feature>
<evidence type="ECO:0000256" key="2">
    <source>
        <dbReference type="ARBA" id="ARBA00022679"/>
    </source>
</evidence>
<dbReference type="STRING" id="1008305.A4H02_02615"/>
<comment type="caution">
    <text evidence="7">The sequence shown here is derived from an EMBL/GenBank/DDBJ whole genome shotgun (WGS) entry which is preliminary data.</text>
</comment>
<feature type="binding site" evidence="4">
    <location>
        <position position="378"/>
    </location>
    <ligand>
        <name>S-adenosyl-L-methionine</name>
        <dbReference type="ChEBI" id="CHEBI:59789"/>
    </ligand>
</feature>
<dbReference type="PANTHER" id="PTHR11061:SF30">
    <property type="entry name" value="TRNA (URACIL(54)-C(5))-METHYLTRANSFERASE"/>
    <property type="match status" value="1"/>
</dbReference>
<dbReference type="PROSITE" id="PS51687">
    <property type="entry name" value="SAM_MT_RNA_M5U"/>
    <property type="match status" value="1"/>
</dbReference>
<keyword evidence="8" id="KW-1185">Reference proteome</keyword>
<keyword evidence="2 4" id="KW-0808">Transferase</keyword>
<dbReference type="AlphaFoldDB" id="A0A1E3G4K9"/>
<feature type="active site" description="Nucleophile" evidence="4">
    <location>
        <position position="405"/>
    </location>
</feature>
<dbReference type="Proteomes" id="UP000094570">
    <property type="component" value="Unassembled WGS sequence"/>
</dbReference>
<accession>A0A1E3G4K9</accession>
<dbReference type="Gene3D" id="2.40.50.1070">
    <property type="match status" value="1"/>
</dbReference>
<name>A0A1E3G4K9_9BACT</name>
<organism evidence="7 8">
    <name type="scientific">Fervidobacterium thailandense</name>
    <dbReference type="NCBI Taxonomy" id="1008305"/>
    <lineage>
        <taxon>Bacteria</taxon>
        <taxon>Thermotogati</taxon>
        <taxon>Thermotogota</taxon>
        <taxon>Thermotogae</taxon>
        <taxon>Thermotogales</taxon>
        <taxon>Fervidobacteriaceae</taxon>
        <taxon>Fervidobacterium</taxon>
    </lineage>
</organism>
<dbReference type="SUPFAM" id="SSF53335">
    <property type="entry name" value="S-adenosyl-L-methionine-dependent methyltransferases"/>
    <property type="match status" value="1"/>
</dbReference>
<evidence type="ECO:0000256" key="3">
    <source>
        <dbReference type="ARBA" id="ARBA00022691"/>
    </source>
</evidence>
<dbReference type="GO" id="GO:0070475">
    <property type="term" value="P:rRNA base methylation"/>
    <property type="evidence" value="ECO:0007669"/>
    <property type="project" value="TreeGrafter"/>
</dbReference>
<evidence type="ECO:0000256" key="1">
    <source>
        <dbReference type="ARBA" id="ARBA00022603"/>
    </source>
</evidence>
<dbReference type="Pfam" id="PF05958">
    <property type="entry name" value="tRNA_U5-meth_tr"/>
    <property type="match status" value="1"/>
</dbReference>
<dbReference type="GO" id="GO:0070041">
    <property type="term" value="F:rRNA (uridine-C5-)-methyltransferase activity"/>
    <property type="evidence" value="ECO:0007669"/>
    <property type="project" value="TreeGrafter"/>
</dbReference>
<gene>
    <name evidence="7" type="ORF">A4H02_02615</name>
</gene>
<evidence type="ECO:0000313" key="7">
    <source>
        <dbReference type="EMBL" id="ODN31169.1"/>
    </source>
</evidence>
<keyword evidence="1 4" id="KW-0489">Methyltransferase</keyword>
<dbReference type="InterPro" id="IPR030390">
    <property type="entry name" value="MeTrfase_TrmA_AS"/>
</dbReference>
<feature type="binding site" evidence="4">
    <location>
        <position position="333"/>
    </location>
    <ligand>
        <name>S-adenosyl-L-methionine</name>
        <dbReference type="ChEBI" id="CHEBI:59789"/>
    </ligand>
</feature>
<dbReference type="Pfam" id="PF01938">
    <property type="entry name" value="TRAM"/>
    <property type="match status" value="1"/>
</dbReference>
<dbReference type="PROSITE" id="PS01231">
    <property type="entry name" value="TRMA_2"/>
    <property type="match status" value="1"/>
</dbReference>
<evidence type="ECO:0000313" key="8">
    <source>
        <dbReference type="Proteomes" id="UP000094570"/>
    </source>
</evidence>
<dbReference type="OrthoDB" id="9804590at2"/>
<dbReference type="PROSITE" id="PS50926">
    <property type="entry name" value="TRAM"/>
    <property type="match status" value="1"/>
</dbReference>
<dbReference type="SUPFAM" id="SSF50249">
    <property type="entry name" value="Nucleic acid-binding proteins"/>
    <property type="match status" value="1"/>
</dbReference>
<dbReference type="RefSeq" id="WP_069292590.1">
    <property type="nucleotide sequence ID" value="NZ_CP140110.1"/>
</dbReference>
<dbReference type="InterPro" id="IPR010280">
    <property type="entry name" value="U5_MeTrfase_fam"/>
</dbReference>
<dbReference type="PROSITE" id="PS01230">
    <property type="entry name" value="TRMA_1"/>
    <property type="match status" value="1"/>
</dbReference>
<evidence type="ECO:0000256" key="5">
    <source>
        <dbReference type="PROSITE-ProRule" id="PRU10015"/>
    </source>
</evidence>
<dbReference type="InterPro" id="IPR030391">
    <property type="entry name" value="MeTrfase_TrmA_CS"/>
</dbReference>
<dbReference type="InterPro" id="IPR012340">
    <property type="entry name" value="NA-bd_OB-fold"/>
</dbReference>
<dbReference type="Gene3D" id="2.40.50.140">
    <property type="entry name" value="Nucleic acid-binding proteins"/>
    <property type="match status" value="1"/>
</dbReference>
<feature type="active site" evidence="5">
    <location>
        <position position="405"/>
    </location>
</feature>
<protein>
    <submittedName>
        <fullName evidence="7">23S rRNA (Uracil-5-)-methyltransferase RumA</fullName>
    </submittedName>
</protein>
<dbReference type="FunFam" id="3.40.50.150:FF:000009">
    <property type="entry name" value="23S rRNA (Uracil(1939)-C(5))-methyltransferase RlmD"/>
    <property type="match status" value="1"/>
</dbReference>
<dbReference type="EMBL" id="LWAF01000002">
    <property type="protein sequence ID" value="ODN31169.1"/>
    <property type="molecule type" value="Genomic_DNA"/>
</dbReference>
<keyword evidence="3 4" id="KW-0949">S-adenosyl-L-methionine</keyword>
<dbReference type="NCBIfam" id="TIGR00479">
    <property type="entry name" value="rumA"/>
    <property type="match status" value="1"/>
</dbReference>
<feature type="binding site" evidence="4">
    <location>
        <position position="283"/>
    </location>
    <ligand>
        <name>S-adenosyl-L-methionine</name>
        <dbReference type="ChEBI" id="CHEBI:59789"/>
    </ligand>
</feature>
<reference evidence="8" key="1">
    <citation type="submission" date="2016-04" db="EMBL/GenBank/DDBJ databases">
        <title>The genome sequence project of a novel Fervidobacterium isolate from a hot spring in Thailand.</title>
        <authorList>
            <person name="Gonzalez J.M."/>
            <person name="Cuecas A."/>
            <person name="Kanoksilapatham W."/>
        </authorList>
    </citation>
    <scope>NUCLEOTIDE SEQUENCE [LARGE SCALE GENOMIC DNA]</scope>
    <source>
        <strain evidence="8">FC2004</strain>
    </source>
</reference>
<proteinExistence type="inferred from homology"/>